<keyword evidence="3" id="KW-0732">Signal</keyword>
<evidence type="ECO:0000313" key="5">
    <source>
        <dbReference type="Proteomes" id="UP001652628"/>
    </source>
</evidence>
<dbReference type="PROSITE" id="PS50240">
    <property type="entry name" value="TRYPSIN_DOM"/>
    <property type="match status" value="1"/>
</dbReference>
<dbReference type="InterPro" id="IPR001254">
    <property type="entry name" value="Trypsin_dom"/>
</dbReference>
<feature type="chain" id="PRO_5045467970" evidence="3">
    <location>
        <begin position="22"/>
        <end position="322"/>
    </location>
</feature>
<dbReference type="GO" id="GO:0006508">
    <property type="term" value="P:proteolysis"/>
    <property type="evidence" value="ECO:0007669"/>
    <property type="project" value="InterPro"/>
</dbReference>
<feature type="signal peptide" evidence="3">
    <location>
        <begin position="1"/>
        <end position="21"/>
    </location>
</feature>
<evidence type="ECO:0000256" key="1">
    <source>
        <dbReference type="ARBA" id="ARBA00023157"/>
    </source>
</evidence>
<dbReference type="Gene3D" id="2.40.10.10">
    <property type="entry name" value="Trypsin-like serine proteases"/>
    <property type="match status" value="2"/>
</dbReference>
<evidence type="ECO:0000256" key="3">
    <source>
        <dbReference type="SAM" id="SignalP"/>
    </source>
</evidence>
<dbReference type="GeneID" id="108020065"/>
<dbReference type="InterPro" id="IPR043504">
    <property type="entry name" value="Peptidase_S1_PA_chymotrypsin"/>
</dbReference>
<dbReference type="PANTHER" id="PTHR24256">
    <property type="entry name" value="TRYPTASE-RELATED"/>
    <property type="match status" value="1"/>
</dbReference>
<evidence type="ECO:0000259" key="4">
    <source>
        <dbReference type="PROSITE" id="PS50240"/>
    </source>
</evidence>
<reference evidence="6" key="1">
    <citation type="submission" date="2025-08" db="UniProtKB">
        <authorList>
            <consortium name="RefSeq"/>
        </authorList>
    </citation>
    <scope>IDENTIFICATION</scope>
</reference>
<proteinExistence type="inferred from homology"/>
<dbReference type="Pfam" id="PF00089">
    <property type="entry name" value="Trypsin"/>
    <property type="match status" value="1"/>
</dbReference>
<dbReference type="InterPro" id="IPR001314">
    <property type="entry name" value="Peptidase_S1A"/>
</dbReference>
<dbReference type="PRINTS" id="PR00722">
    <property type="entry name" value="CHYMOTRYPSIN"/>
</dbReference>
<sequence length="322" mass="35700">MPQNWTIETFILGCILLSVAGQHFGHDPVRFNGFPPMDYLQPDPNQLCGLSNPSGLDASEKVAENHLKLGQYPWVIALFNKGKFFGGGSLIAPGVVLTAAHLLENKVEADIVVRAGEYDMVSQSEPLPSEERQVASIVRHKEFSYRVGENNIALLFLSTSFELKSHIRTICLPSQQRPFKQRRCLEAGWGKEAFEENNYSNILRKIDLPMVTRAVCQSQLRKTRLGADYELPAGLICAGGERDKDACLGDGGSALFCPMEQDPDRFEQIGIVNWGIGCGQVNLPATYTNVEMFLDWIYQQLAVYHSGSVPLAGHLPLTFSLK</sequence>
<dbReference type="SMART" id="SM00020">
    <property type="entry name" value="Tryp_SPc"/>
    <property type="match status" value="1"/>
</dbReference>
<feature type="domain" description="Peptidase S1" evidence="4">
    <location>
        <begin position="47"/>
        <end position="302"/>
    </location>
</feature>
<dbReference type="GO" id="GO:0004252">
    <property type="term" value="F:serine-type endopeptidase activity"/>
    <property type="evidence" value="ECO:0007669"/>
    <property type="project" value="InterPro"/>
</dbReference>
<keyword evidence="1" id="KW-1015">Disulfide bond</keyword>
<dbReference type="CDD" id="cd00190">
    <property type="entry name" value="Tryp_SPc"/>
    <property type="match status" value="1"/>
</dbReference>
<dbReference type="RefSeq" id="XP_036671004.3">
    <property type="nucleotide sequence ID" value="XM_036815109.3"/>
</dbReference>
<dbReference type="InterPro" id="IPR009003">
    <property type="entry name" value="Peptidase_S1_PA"/>
</dbReference>
<dbReference type="GO" id="GO:0005576">
    <property type="term" value="C:extracellular region"/>
    <property type="evidence" value="ECO:0007669"/>
    <property type="project" value="UniProtKB-SubCell"/>
</dbReference>
<dbReference type="SUPFAM" id="SSF50494">
    <property type="entry name" value="Trypsin-like serine proteases"/>
    <property type="match status" value="1"/>
</dbReference>
<accession>A0AB40A3T0</accession>
<evidence type="ECO:0000256" key="2">
    <source>
        <dbReference type="ARBA" id="ARBA00024195"/>
    </source>
</evidence>
<comment type="similarity">
    <text evidence="2">Belongs to the peptidase S1 family. CLIP subfamily.</text>
</comment>
<dbReference type="Proteomes" id="UP001652628">
    <property type="component" value="Chromosome 3"/>
</dbReference>
<dbReference type="InterPro" id="IPR051487">
    <property type="entry name" value="Ser/Thr_Proteases_Immune/Dev"/>
</dbReference>
<protein>
    <submittedName>
        <fullName evidence="6">Phenoloxidase-activating factor 2</fullName>
    </submittedName>
</protein>
<gene>
    <name evidence="6" type="primary">LOC108020065</name>
</gene>
<name>A0AB40A3T0_DROSZ</name>
<evidence type="ECO:0000313" key="6">
    <source>
        <dbReference type="RefSeq" id="XP_036671004.3"/>
    </source>
</evidence>
<dbReference type="AlphaFoldDB" id="A0AB40A3T0"/>
<organism evidence="5 6">
    <name type="scientific">Drosophila suzukii</name>
    <name type="common">Spotted-wing drosophila fruit fly</name>
    <dbReference type="NCBI Taxonomy" id="28584"/>
    <lineage>
        <taxon>Eukaryota</taxon>
        <taxon>Metazoa</taxon>
        <taxon>Ecdysozoa</taxon>
        <taxon>Arthropoda</taxon>
        <taxon>Hexapoda</taxon>
        <taxon>Insecta</taxon>
        <taxon>Pterygota</taxon>
        <taxon>Neoptera</taxon>
        <taxon>Endopterygota</taxon>
        <taxon>Diptera</taxon>
        <taxon>Brachycera</taxon>
        <taxon>Muscomorpha</taxon>
        <taxon>Ephydroidea</taxon>
        <taxon>Drosophilidae</taxon>
        <taxon>Drosophila</taxon>
        <taxon>Sophophora</taxon>
    </lineage>
</organism>
<keyword evidence="5" id="KW-1185">Reference proteome</keyword>